<evidence type="ECO:0000256" key="2">
    <source>
        <dbReference type="ARBA" id="ARBA00010742"/>
    </source>
</evidence>
<evidence type="ECO:0000256" key="1">
    <source>
        <dbReference type="ARBA" id="ARBA00004418"/>
    </source>
</evidence>
<dbReference type="Gene3D" id="3.40.190.10">
    <property type="entry name" value="Periplasmic binding protein-like II"/>
    <property type="match status" value="2"/>
</dbReference>
<dbReference type="Proteomes" id="UP000216225">
    <property type="component" value="Unassembled WGS sequence"/>
</dbReference>
<organism evidence="5 6">
    <name type="scientific">Alicycliphilus denitrificans</name>
    <dbReference type="NCBI Taxonomy" id="179636"/>
    <lineage>
        <taxon>Bacteria</taxon>
        <taxon>Pseudomonadati</taxon>
        <taxon>Pseudomonadota</taxon>
        <taxon>Betaproteobacteria</taxon>
        <taxon>Burkholderiales</taxon>
        <taxon>Comamonadaceae</taxon>
        <taxon>Alicycliphilus</taxon>
    </lineage>
</organism>
<sequence length="349" mass="37560">MSPLSVTRRQLGRLGMVSAAALGMPALLRAQSRPGAAMPVRIAVGGQAGLYYLPLTVALELGFFRDEGLDVRVMDYPGGGLALLALHGRVADVCCGAFEHVVRQQLRGVAYRSLAVLGRAPQLALVASARHWPLKDIAGFRGLRVGVTALDSSTQFLASLWLNQSGVPLDAVRFVGVGSGMEALTALRQGRVHALCHSDPLITMLEQRGEVRLLADTRTLKGTVEMFGGAMPGACLYAPQDYVQNHSAEVQALVNALVHALKWLQTASPTDLARVVPPSYLLGDRARYMAAFYKVRETLSPDGLMPEDGPVTAIRAVARLQPESAAARVALDKTFSNDWVRKAKQKFQL</sequence>
<name>A0A420K7A7_9BURK</name>
<reference evidence="5 6" key="1">
    <citation type="submission" date="2018-09" db="EMBL/GenBank/DDBJ databases">
        <title>Genome comparison of Alicycliphilus sp. BQ1, a polyurethanolytic bacterium, with its closest phylogenetic relatives Alicycliphilus denitrificans BC and K601, unable to attack polyurethane.</title>
        <authorList>
            <person name="Loza-Tavera H."/>
            <person name="Lozano L."/>
            <person name="Cevallos M."/>
            <person name="Maya-Lucas O."/>
            <person name="Garcia-Mena J."/>
            <person name="Hernandez J."/>
        </authorList>
    </citation>
    <scope>NUCLEOTIDE SEQUENCE [LARGE SCALE GENOMIC DNA]</scope>
    <source>
        <strain evidence="5 6">BQ1</strain>
    </source>
</reference>
<dbReference type="GO" id="GO:0042597">
    <property type="term" value="C:periplasmic space"/>
    <property type="evidence" value="ECO:0007669"/>
    <property type="project" value="UniProtKB-SubCell"/>
</dbReference>
<dbReference type="RefSeq" id="WP_094437344.1">
    <property type="nucleotide sequence ID" value="NZ_NKDB02000006.1"/>
</dbReference>
<protein>
    <submittedName>
        <fullName evidence="5">ABC transporter substrate-binding protein</fullName>
    </submittedName>
</protein>
<comment type="subcellular location">
    <subcellularLocation>
        <location evidence="1">Periplasm</location>
    </subcellularLocation>
</comment>
<dbReference type="PANTHER" id="PTHR30024:SF47">
    <property type="entry name" value="TAURINE-BINDING PERIPLASMIC PROTEIN"/>
    <property type="match status" value="1"/>
</dbReference>
<dbReference type="Pfam" id="PF09084">
    <property type="entry name" value="NMT1"/>
    <property type="match status" value="1"/>
</dbReference>
<proteinExistence type="inferred from homology"/>
<dbReference type="AlphaFoldDB" id="A0A420K7A7"/>
<dbReference type="EMBL" id="NKDB02000006">
    <property type="protein sequence ID" value="RKJ94169.1"/>
    <property type="molecule type" value="Genomic_DNA"/>
</dbReference>
<evidence type="ECO:0000256" key="3">
    <source>
        <dbReference type="ARBA" id="ARBA00022729"/>
    </source>
</evidence>
<evidence type="ECO:0000259" key="4">
    <source>
        <dbReference type="Pfam" id="PF09084"/>
    </source>
</evidence>
<gene>
    <name evidence="5" type="ORF">CE154_020945</name>
</gene>
<accession>A0A420K7A7</accession>
<evidence type="ECO:0000313" key="6">
    <source>
        <dbReference type="Proteomes" id="UP000216225"/>
    </source>
</evidence>
<dbReference type="PANTHER" id="PTHR30024">
    <property type="entry name" value="ALIPHATIC SULFONATES-BINDING PROTEIN-RELATED"/>
    <property type="match status" value="1"/>
</dbReference>
<dbReference type="SUPFAM" id="SSF53850">
    <property type="entry name" value="Periplasmic binding protein-like II"/>
    <property type="match status" value="1"/>
</dbReference>
<dbReference type="InterPro" id="IPR015168">
    <property type="entry name" value="SsuA/THI5"/>
</dbReference>
<feature type="domain" description="SsuA/THI5-like" evidence="4">
    <location>
        <begin position="52"/>
        <end position="264"/>
    </location>
</feature>
<keyword evidence="3" id="KW-0732">Signal</keyword>
<comment type="similarity">
    <text evidence="2">Belongs to the bacterial solute-binding protein SsuA/TauA family.</text>
</comment>
<dbReference type="GO" id="GO:0042918">
    <property type="term" value="P:alkanesulfonate transmembrane transport"/>
    <property type="evidence" value="ECO:0007669"/>
    <property type="project" value="TreeGrafter"/>
</dbReference>
<comment type="caution">
    <text evidence="5">The sequence shown here is derived from an EMBL/GenBank/DDBJ whole genome shotgun (WGS) entry which is preliminary data.</text>
</comment>
<evidence type="ECO:0000313" key="5">
    <source>
        <dbReference type="EMBL" id="RKJ94169.1"/>
    </source>
</evidence>